<reference evidence="1" key="1">
    <citation type="submission" date="2022-06" db="EMBL/GenBank/DDBJ databases">
        <title>Phylogenomic reconstructions and comparative analyses of Kickxellomycotina fungi.</title>
        <authorList>
            <person name="Reynolds N.K."/>
            <person name="Stajich J.E."/>
            <person name="Barry K."/>
            <person name="Grigoriev I.V."/>
            <person name="Crous P."/>
            <person name="Smith M.E."/>
        </authorList>
    </citation>
    <scope>NUCLEOTIDE SEQUENCE</scope>
    <source>
        <strain evidence="1">RSA 2271</strain>
    </source>
</reference>
<feature type="non-terminal residue" evidence="1">
    <location>
        <position position="1"/>
    </location>
</feature>
<gene>
    <name evidence="1" type="ORF">EV182_005971</name>
</gene>
<organism evidence="1 2">
    <name type="scientific">Spiromyces aspiralis</name>
    <dbReference type="NCBI Taxonomy" id="68401"/>
    <lineage>
        <taxon>Eukaryota</taxon>
        <taxon>Fungi</taxon>
        <taxon>Fungi incertae sedis</taxon>
        <taxon>Zoopagomycota</taxon>
        <taxon>Kickxellomycotina</taxon>
        <taxon>Kickxellomycetes</taxon>
        <taxon>Kickxellales</taxon>
        <taxon>Kickxellaceae</taxon>
        <taxon>Spiromyces</taxon>
    </lineage>
</organism>
<dbReference type="EMBL" id="JAMZIH010002311">
    <property type="protein sequence ID" value="KAJ1677532.1"/>
    <property type="molecule type" value="Genomic_DNA"/>
</dbReference>
<dbReference type="Proteomes" id="UP001145114">
    <property type="component" value="Unassembled WGS sequence"/>
</dbReference>
<evidence type="ECO:0000313" key="1">
    <source>
        <dbReference type="EMBL" id="KAJ1677532.1"/>
    </source>
</evidence>
<proteinExistence type="predicted"/>
<protein>
    <submittedName>
        <fullName evidence="1">Uncharacterized protein</fullName>
    </submittedName>
</protein>
<sequence>VADLVVKLLSQHKSTLFTHESFKHEARKITKIVMEKEHKSPNYDPQRLIDMGSSKQTKIHEFVKTYVQRLLERSTAATTATGSEAADSNPAR</sequence>
<comment type="caution">
    <text evidence="1">The sequence shown here is derived from an EMBL/GenBank/DDBJ whole genome shotgun (WGS) entry which is preliminary data.</text>
</comment>
<evidence type="ECO:0000313" key="2">
    <source>
        <dbReference type="Proteomes" id="UP001145114"/>
    </source>
</evidence>
<keyword evidence="2" id="KW-1185">Reference proteome</keyword>
<name>A0ACC1HQK6_9FUNG</name>
<accession>A0ACC1HQK6</accession>